<dbReference type="Gene3D" id="1.10.287.130">
    <property type="match status" value="1"/>
</dbReference>
<dbReference type="Pfam" id="PF02518">
    <property type="entry name" value="HATPase_c"/>
    <property type="match status" value="1"/>
</dbReference>
<evidence type="ECO:0000256" key="7">
    <source>
        <dbReference type="SAM" id="Coils"/>
    </source>
</evidence>
<feature type="transmembrane region" description="Helical" evidence="9">
    <location>
        <begin position="38"/>
        <end position="57"/>
    </location>
</feature>
<evidence type="ECO:0000256" key="5">
    <source>
        <dbReference type="ARBA" id="ARBA00022679"/>
    </source>
</evidence>
<keyword evidence="6 12" id="KW-0418">Kinase</keyword>
<keyword evidence="7" id="KW-0175">Coiled coil</keyword>
<dbReference type="GO" id="GO:0007165">
    <property type="term" value="P:signal transduction"/>
    <property type="evidence" value="ECO:0007669"/>
    <property type="project" value="InterPro"/>
</dbReference>
<feature type="coiled-coil region" evidence="7">
    <location>
        <begin position="394"/>
        <end position="428"/>
    </location>
</feature>
<organism evidence="12 13">
    <name type="scientific">Bradyrhizobium retamae</name>
    <dbReference type="NCBI Taxonomy" id="1300035"/>
    <lineage>
        <taxon>Bacteria</taxon>
        <taxon>Pseudomonadati</taxon>
        <taxon>Pseudomonadota</taxon>
        <taxon>Alphaproteobacteria</taxon>
        <taxon>Hyphomicrobiales</taxon>
        <taxon>Nitrobacteraceae</taxon>
        <taxon>Bradyrhizobium</taxon>
    </lineage>
</organism>
<keyword evidence="9" id="KW-0812">Transmembrane</keyword>
<dbReference type="Proteomes" id="UP000052023">
    <property type="component" value="Unassembled WGS sequence"/>
</dbReference>
<gene>
    <name evidence="12" type="ORF">CQ13_01655</name>
</gene>
<protein>
    <recommendedName>
        <fullName evidence="3">histidine kinase</fullName>
        <ecNumber evidence="3">2.7.13.3</ecNumber>
    </recommendedName>
</protein>
<comment type="catalytic activity">
    <reaction evidence="1">
        <text>ATP + protein L-histidine = ADP + protein N-phospho-L-histidine.</text>
        <dbReference type="EC" id="2.7.13.3"/>
    </reaction>
</comment>
<dbReference type="Gene3D" id="6.10.340.10">
    <property type="match status" value="1"/>
</dbReference>
<dbReference type="PROSITE" id="PS50885">
    <property type="entry name" value="HAMP"/>
    <property type="match status" value="1"/>
</dbReference>
<dbReference type="Gene3D" id="3.30.565.10">
    <property type="entry name" value="Histidine kinase-like ATPase, C-terminal domain"/>
    <property type="match status" value="1"/>
</dbReference>
<name>A0A0R3NEI9_9BRAD</name>
<reference evidence="12 13" key="1">
    <citation type="submission" date="2014-03" db="EMBL/GenBank/DDBJ databases">
        <title>Bradyrhizobium valentinum sp. nov., isolated from effective nodules of Lupinus mariae-josephae, a lupine endemic of basic-lime soils in Eastern Spain.</title>
        <authorList>
            <person name="Duran D."/>
            <person name="Rey L."/>
            <person name="Navarro A."/>
            <person name="Busquets A."/>
            <person name="Imperial J."/>
            <person name="Ruiz-Argueso T."/>
        </authorList>
    </citation>
    <scope>NUCLEOTIDE SEQUENCE [LARGE SCALE GENOMIC DNA]</scope>
    <source>
        <strain evidence="12 13">Ro19</strain>
    </source>
</reference>
<evidence type="ECO:0000259" key="10">
    <source>
        <dbReference type="PROSITE" id="PS50109"/>
    </source>
</evidence>
<evidence type="ECO:0000256" key="9">
    <source>
        <dbReference type="SAM" id="Phobius"/>
    </source>
</evidence>
<dbReference type="InterPro" id="IPR036890">
    <property type="entry name" value="HATPase_C_sf"/>
</dbReference>
<evidence type="ECO:0000259" key="11">
    <source>
        <dbReference type="PROSITE" id="PS50885"/>
    </source>
</evidence>
<evidence type="ECO:0000313" key="13">
    <source>
        <dbReference type="Proteomes" id="UP000052023"/>
    </source>
</evidence>
<dbReference type="GO" id="GO:0004673">
    <property type="term" value="F:protein histidine kinase activity"/>
    <property type="evidence" value="ECO:0007669"/>
    <property type="project" value="UniProtKB-EC"/>
</dbReference>
<dbReference type="InterPro" id="IPR003594">
    <property type="entry name" value="HATPase_dom"/>
</dbReference>
<keyword evidence="13" id="KW-1185">Reference proteome</keyword>
<dbReference type="PANTHER" id="PTHR43065">
    <property type="entry name" value="SENSOR HISTIDINE KINASE"/>
    <property type="match status" value="1"/>
</dbReference>
<dbReference type="SMART" id="SM00304">
    <property type="entry name" value="HAMP"/>
    <property type="match status" value="1"/>
</dbReference>
<evidence type="ECO:0000256" key="8">
    <source>
        <dbReference type="SAM" id="MobiDB-lite"/>
    </source>
</evidence>
<dbReference type="SUPFAM" id="SSF55874">
    <property type="entry name" value="ATPase domain of HSP90 chaperone/DNA topoisomerase II/histidine kinase"/>
    <property type="match status" value="1"/>
</dbReference>
<evidence type="ECO:0000256" key="1">
    <source>
        <dbReference type="ARBA" id="ARBA00000085"/>
    </source>
</evidence>
<dbReference type="SMART" id="SM00387">
    <property type="entry name" value="HATPase_c"/>
    <property type="match status" value="1"/>
</dbReference>
<dbReference type="EC" id="2.7.13.3" evidence="3"/>
<dbReference type="Pfam" id="PF00672">
    <property type="entry name" value="HAMP"/>
    <property type="match status" value="1"/>
</dbReference>
<keyword evidence="9" id="KW-0472">Membrane</keyword>
<feature type="transmembrane region" description="Helical" evidence="9">
    <location>
        <begin position="323"/>
        <end position="345"/>
    </location>
</feature>
<feature type="region of interest" description="Disordered" evidence="8">
    <location>
        <begin position="668"/>
        <end position="699"/>
    </location>
</feature>
<comment type="caution">
    <text evidence="12">The sequence shown here is derived from an EMBL/GenBank/DDBJ whole genome shotgun (WGS) entry which is preliminary data.</text>
</comment>
<keyword evidence="9" id="KW-1133">Transmembrane helix</keyword>
<evidence type="ECO:0000256" key="6">
    <source>
        <dbReference type="ARBA" id="ARBA00022777"/>
    </source>
</evidence>
<comment type="subcellular location">
    <subcellularLocation>
        <location evidence="2">Membrane</location>
    </subcellularLocation>
</comment>
<dbReference type="PANTHER" id="PTHR43065:SF42">
    <property type="entry name" value="TWO-COMPONENT SENSOR PPRA"/>
    <property type="match status" value="1"/>
</dbReference>
<dbReference type="AlphaFoldDB" id="A0A0R3NEI9"/>
<keyword evidence="4" id="KW-0597">Phosphoprotein</keyword>
<sequence>MTGAPQQQRPAERPASFAARGRFRVVQWLRAVPIRWRILSIAGLNSAVVMVLAILIWNGANVLGSAWDDVRQVRESDKILAHLESETSRLQNLIHRYINQPSPDLFAEILLLREALLGTLTTRASNDPMLSGSVERLEQVTDRFLNGFGELRAVQATITKTYEQQVLGPAREMAGLYSVIEGATGHRDAQIWPALGRSREAFTAMLVAANAYYLSPASGSAEDARRNTETIEKTIPVMTDLADNDLQRMALTRLQARTVALREGMAKLTEQLAVRTELLRNTIDASQAEAIAVIDELSDKMRQREQKAQETFDKTLSGISRRVLSIAVMFLGIILSAGVLIALSIRLPLQQILAAMHAITSGNYDRRVQGTTARDEVGAMARAVDVFRENAIAKRKTEDELRTSKERAESALLELNTAQQNLIDAERLAALGGLVAGVAHEVNNPIGISLTVASSFARRAETFESELRTEPLRRSKLDEFVKSSRDAAGQLVANLHRAGELIQSFKQVAVDRSHAERRQFNLSEATDQIVASLRPVLKKAAITLSVEVPEGLVIDGYPGSYGQILTNLFLNAANHAFADGRSGAITISARARGSDDVEIIFADNGAGMTPDVQRQAFDPFFTTRRNEGGTGLGLHIVYNLVTQQLGGRMMLESRLGQGTTFRIIMPKVAKGGSTGGSTSTDQTAADGTSQWPNRTMSST</sequence>
<dbReference type="InterPro" id="IPR005467">
    <property type="entry name" value="His_kinase_dom"/>
</dbReference>
<dbReference type="GO" id="GO:0016020">
    <property type="term" value="C:membrane"/>
    <property type="evidence" value="ECO:0007669"/>
    <property type="project" value="UniProtKB-SubCell"/>
</dbReference>
<keyword evidence="5" id="KW-0808">Transferase</keyword>
<dbReference type="PRINTS" id="PR00344">
    <property type="entry name" value="BCTRLSENSOR"/>
</dbReference>
<dbReference type="InterPro" id="IPR003660">
    <property type="entry name" value="HAMP_dom"/>
</dbReference>
<dbReference type="SUPFAM" id="SSF158472">
    <property type="entry name" value="HAMP domain-like"/>
    <property type="match status" value="1"/>
</dbReference>
<dbReference type="EMBL" id="LLYA01000001">
    <property type="protein sequence ID" value="KRR30539.1"/>
    <property type="molecule type" value="Genomic_DNA"/>
</dbReference>
<proteinExistence type="predicted"/>
<feature type="domain" description="HAMP" evidence="11">
    <location>
        <begin position="343"/>
        <end position="396"/>
    </location>
</feature>
<dbReference type="InterPro" id="IPR004358">
    <property type="entry name" value="Sig_transdc_His_kin-like_C"/>
</dbReference>
<dbReference type="CDD" id="cd06225">
    <property type="entry name" value="HAMP"/>
    <property type="match status" value="1"/>
</dbReference>
<evidence type="ECO:0000256" key="3">
    <source>
        <dbReference type="ARBA" id="ARBA00012438"/>
    </source>
</evidence>
<feature type="domain" description="Histidine kinase" evidence="10">
    <location>
        <begin position="437"/>
        <end position="669"/>
    </location>
</feature>
<accession>A0A0R3NEI9</accession>
<evidence type="ECO:0000256" key="2">
    <source>
        <dbReference type="ARBA" id="ARBA00004370"/>
    </source>
</evidence>
<feature type="compositionally biased region" description="Polar residues" evidence="8">
    <location>
        <begin position="681"/>
        <end position="699"/>
    </location>
</feature>
<dbReference type="PROSITE" id="PS50109">
    <property type="entry name" value="HIS_KIN"/>
    <property type="match status" value="1"/>
</dbReference>
<evidence type="ECO:0000313" key="12">
    <source>
        <dbReference type="EMBL" id="KRR30539.1"/>
    </source>
</evidence>
<evidence type="ECO:0000256" key="4">
    <source>
        <dbReference type="ARBA" id="ARBA00022553"/>
    </source>
</evidence>